<evidence type="ECO:0000256" key="14">
    <source>
        <dbReference type="ARBA" id="ARBA00047700"/>
    </source>
</evidence>
<dbReference type="InterPro" id="IPR006319">
    <property type="entry name" value="PEP_synth"/>
</dbReference>
<dbReference type="InterPro" id="IPR013815">
    <property type="entry name" value="ATP_grasp_subdomain_1"/>
</dbReference>
<evidence type="ECO:0000256" key="3">
    <source>
        <dbReference type="ARBA" id="ARBA00004742"/>
    </source>
</evidence>
<sequence>MILPRKITDYDVHSRAVIGGKAVGLLTFIDFGLAGNIELQVPTTFVLDTVEIARLFALPGAWHGPASNQEFQVKSHRDDLAGGLSHPLQPCDTSSYQDQIEELWRNLRDLCPIAVRSSSPHEDGAYSFAGLHKSVLSITSAGELGVAITNVVRSGFMPAANAYKKSTGQIYGETRMMPVIIQPTIVPAFSGSLQKWGSEQNSKVVIEAVSGLSDRMMNGQVTPYSIVIAYSEADRPALTDIKIDSIYAVEHMPSFLIASLFEVGVELGKRVPHDFEIEWAIDEGNRFWILQYRALRSQKIS</sequence>
<dbReference type="PANTHER" id="PTHR43030">
    <property type="entry name" value="PHOSPHOENOLPYRUVATE SYNTHASE"/>
    <property type="match status" value="1"/>
</dbReference>
<dbReference type="Proteomes" id="UP000298579">
    <property type="component" value="Plasmid pAtCFBP5877c"/>
</dbReference>
<evidence type="ECO:0000256" key="2">
    <source>
        <dbReference type="ARBA" id="ARBA00002988"/>
    </source>
</evidence>
<evidence type="ECO:0000256" key="13">
    <source>
        <dbReference type="ARBA" id="ARBA00033470"/>
    </source>
</evidence>
<dbReference type="GO" id="GO:0008986">
    <property type="term" value="F:pyruvate, water dikinase activity"/>
    <property type="evidence" value="ECO:0007669"/>
    <property type="project" value="UniProtKB-EC"/>
</dbReference>
<dbReference type="RefSeq" id="WP_137066539.1">
    <property type="nucleotide sequence ID" value="NZ_CP039901.1"/>
</dbReference>
<gene>
    <name evidence="16" type="ORF">CFBP5877_27700</name>
</gene>
<keyword evidence="10" id="KW-0418">Kinase</keyword>
<dbReference type="EC" id="2.7.9.2" evidence="5"/>
<comment type="function">
    <text evidence="2">Catalyzes the phosphorylation of pyruvate to phosphoenolpyruvate.</text>
</comment>
<proteinExistence type="inferred from homology"/>
<evidence type="ECO:0000256" key="11">
    <source>
        <dbReference type="ARBA" id="ARBA00022840"/>
    </source>
</evidence>
<dbReference type="SUPFAM" id="SSF56059">
    <property type="entry name" value="Glutathione synthetase ATP-binding domain-like"/>
    <property type="match status" value="1"/>
</dbReference>
<dbReference type="EMBL" id="CP039901">
    <property type="protein sequence ID" value="QCL82897.1"/>
    <property type="molecule type" value="Genomic_DNA"/>
</dbReference>
<dbReference type="Gene3D" id="3.30.1490.20">
    <property type="entry name" value="ATP-grasp fold, A domain"/>
    <property type="match status" value="1"/>
</dbReference>
<keyword evidence="12" id="KW-0460">Magnesium</keyword>
<dbReference type="Pfam" id="PF01326">
    <property type="entry name" value="PPDK_N"/>
    <property type="match status" value="1"/>
</dbReference>
<evidence type="ECO:0000256" key="9">
    <source>
        <dbReference type="ARBA" id="ARBA00022741"/>
    </source>
</evidence>
<comment type="pathway">
    <text evidence="3">Carbohydrate biosynthesis; gluconeogenesis.</text>
</comment>
<evidence type="ECO:0000256" key="7">
    <source>
        <dbReference type="ARBA" id="ARBA00022679"/>
    </source>
</evidence>
<comment type="cofactor">
    <cofactor evidence="1">
        <name>Mg(2+)</name>
        <dbReference type="ChEBI" id="CHEBI:18420"/>
    </cofactor>
</comment>
<keyword evidence="9" id="KW-0547">Nucleotide-binding</keyword>
<dbReference type="PANTHER" id="PTHR43030:SF1">
    <property type="entry name" value="PHOSPHOENOLPYRUVATE SYNTHASE"/>
    <property type="match status" value="1"/>
</dbReference>
<geneLocation type="plasmid" evidence="17">
    <name>patcfbp5877c</name>
</geneLocation>
<keyword evidence="11" id="KW-0067">ATP-binding</keyword>
<dbReference type="AlphaFoldDB" id="A0AAE6BI61"/>
<evidence type="ECO:0000259" key="15">
    <source>
        <dbReference type="Pfam" id="PF01326"/>
    </source>
</evidence>
<feature type="domain" description="Pyruvate phosphate dikinase AMP/ATP-binding" evidence="15">
    <location>
        <begin position="17"/>
        <end position="296"/>
    </location>
</feature>
<dbReference type="InterPro" id="IPR002192">
    <property type="entry name" value="PPDK_AMP/ATP-bd"/>
</dbReference>
<evidence type="ECO:0000256" key="4">
    <source>
        <dbReference type="ARBA" id="ARBA00007837"/>
    </source>
</evidence>
<evidence type="ECO:0000256" key="12">
    <source>
        <dbReference type="ARBA" id="ARBA00022842"/>
    </source>
</evidence>
<keyword evidence="7" id="KW-0808">Transferase</keyword>
<evidence type="ECO:0000256" key="10">
    <source>
        <dbReference type="ARBA" id="ARBA00022777"/>
    </source>
</evidence>
<protein>
    <recommendedName>
        <fullName evidence="6">Phosphoenolpyruvate synthase</fullName>
        <ecNumber evidence="5">2.7.9.2</ecNumber>
    </recommendedName>
    <alternativeName>
        <fullName evidence="13">Pyruvate, water dikinase</fullName>
    </alternativeName>
</protein>
<evidence type="ECO:0000313" key="17">
    <source>
        <dbReference type="Proteomes" id="UP000298579"/>
    </source>
</evidence>
<reference evidence="16 17" key="1">
    <citation type="submission" date="2019-04" db="EMBL/GenBank/DDBJ databases">
        <title>Complete genome sequence of Agrobacterium tumefaciens CFBP5877.</title>
        <authorList>
            <person name="Huang Y.-Y."/>
            <person name="Chiang H.-Y."/>
            <person name="Chou L."/>
            <person name="Lai E.-M."/>
            <person name="Kuo C.-H."/>
        </authorList>
    </citation>
    <scope>NUCLEOTIDE SEQUENCE [LARGE SCALE GENOMIC DNA]</scope>
    <source>
        <strain evidence="16 17">CFBP5877</strain>
        <plasmid evidence="17">patcfbp5877c</plasmid>
    </source>
</reference>
<accession>A0AAE6BI61</accession>
<organism evidence="16 17">
    <name type="scientific">Agrobacterium tumefaciens</name>
    <dbReference type="NCBI Taxonomy" id="358"/>
    <lineage>
        <taxon>Bacteria</taxon>
        <taxon>Pseudomonadati</taxon>
        <taxon>Pseudomonadota</taxon>
        <taxon>Alphaproteobacteria</taxon>
        <taxon>Hyphomicrobiales</taxon>
        <taxon>Rhizobiaceae</taxon>
        <taxon>Rhizobium/Agrobacterium group</taxon>
        <taxon>Agrobacterium</taxon>
        <taxon>Agrobacterium tumefaciens complex</taxon>
    </lineage>
</organism>
<keyword evidence="8" id="KW-0479">Metal-binding</keyword>
<dbReference type="Gene3D" id="3.30.470.20">
    <property type="entry name" value="ATP-grasp fold, B domain"/>
    <property type="match status" value="1"/>
</dbReference>
<comment type="catalytic activity">
    <reaction evidence="14">
        <text>pyruvate + ATP + H2O = phosphoenolpyruvate + AMP + phosphate + 2 H(+)</text>
        <dbReference type="Rhea" id="RHEA:11364"/>
        <dbReference type="ChEBI" id="CHEBI:15361"/>
        <dbReference type="ChEBI" id="CHEBI:15377"/>
        <dbReference type="ChEBI" id="CHEBI:15378"/>
        <dbReference type="ChEBI" id="CHEBI:30616"/>
        <dbReference type="ChEBI" id="CHEBI:43474"/>
        <dbReference type="ChEBI" id="CHEBI:58702"/>
        <dbReference type="ChEBI" id="CHEBI:456215"/>
        <dbReference type="EC" id="2.7.9.2"/>
    </reaction>
</comment>
<evidence type="ECO:0000256" key="5">
    <source>
        <dbReference type="ARBA" id="ARBA00011996"/>
    </source>
</evidence>
<dbReference type="GO" id="GO:0046872">
    <property type="term" value="F:metal ion binding"/>
    <property type="evidence" value="ECO:0007669"/>
    <property type="project" value="UniProtKB-KW"/>
</dbReference>
<evidence type="ECO:0000256" key="8">
    <source>
        <dbReference type="ARBA" id="ARBA00022723"/>
    </source>
</evidence>
<evidence type="ECO:0000256" key="6">
    <source>
        <dbReference type="ARBA" id="ARBA00021623"/>
    </source>
</evidence>
<dbReference type="GO" id="GO:0005524">
    <property type="term" value="F:ATP binding"/>
    <property type="evidence" value="ECO:0007669"/>
    <property type="project" value="UniProtKB-KW"/>
</dbReference>
<evidence type="ECO:0000256" key="1">
    <source>
        <dbReference type="ARBA" id="ARBA00001946"/>
    </source>
</evidence>
<keyword evidence="16" id="KW-0614">Plasmid</keyword>
<comment type="similarity">
    <text evidence="4">Belongs to the PEP-utilizing enzyme family.</text>
</comment>
<name>A0AAE6BI61_AGRTU</name>
<evidence type="ECO:0000313" key="16">
    <source>
        <dbReference type="EMBL" id="QCL82897.1"/>
    </source>
</evidence>